<feature type="signal peptide" evidence="4">
    <location>
        <begin position="1"/>
        <end position="20"/>
    </location>
</feature>
<dbReference type="SUPFAM" id="SSF51905">
    <property type="entry name" value="FAD/NAD(P)-binding domain"/>
    <property type="match status" value="1"/>
</dbReference>
<comment type="cofactor">
    <cofactor evidence="1">
        <name>FAD</name>
        <dbReference type="ChEBI" id="CHEBI:57692"/>
    </cofactor>
</comment>
<dbReference type="Pfam" id="PF03486">
    <property type="entry name" value="HI0933_like"/>
    <property type="match status" value="1"/>
</dbReference>
<dbReference type="NCBIfam" id="TIGR00275">
    <property type="entry name" value="aminoacetone oxidase family FAD-binding enzyme"/>
    <property type="match status" value="1"/>
</dbReference>
<organism evidence="7">
    <name type="scientific">Anthurium amnicola</name>
    <dbReference type="NCBI Taxonomy" id="1678845"/>
    <lineage>
        <taxon>Eukaryota</taxon>
        <taxon>Viridiplantae</taxon>
        <taxon>Streptophyta</taxon>
        <taxon>Embryophyta</taxon>
        <taxon>Tracheophyta</taxon>
        <taxon>Spermatophyta</taxon>
        <taxon>Magnoliopsida</taxon>
        <taxon>Liliopsida</taxon>
        <taxon>Araceae</taxon>
        <taxon>Pothoideae</taxon>
        <taxon>Potheae</taxon>
        <taxon>Anthurium</taxon>
    </lineage>
</organism>
<dbReference type="PRINTS" id="PR00411">
    <property type="entry name" value="PNDRDTASEI"/>
</dbReference>
<gene>
    <name evidence="7" type="primary">ytfP_0</name>
    <name evidence="7" type="ORF">g.78123</name>
</gene>
<dbReference type="Pfam" id="PF22780">
    <property type="entry name" value="HI0933_like_1st"/>
    <property type="match status" value="1"/>
</dbReference>
<evidence type="ECO:0000256" key="4">
    <source>
        <dbReference type="SAM" id="SignalP"/>
    </source>
</evidence>
<name>A0A1D1XZC5_9ARAE</name>
<dbReference type="InterPro" id="IPR057661">
    <property type="entry name" value="RsdA/BaiN/AoA(So)_Rossmann"/>
</dbReference>
<keyword evidence="3" id="KW-0274">FAD</keyword>
<accession>A0A1D1XZC5</accession>
<evidence type="ECO:0000259" key="6">
    <source>
        <dbReference type="Pfam" id="PF22780"/>
    </source>
</evidence>
<protein>
    <submittedName>
        <fullName evidence="7">Uncharacterized protein ytfP</fullName>
    </submittedName>
</protein>
<dbReference type="Gene3D" id="3.50.50.60">
    <property type="entry name" value="FAD/NAD(P)-binding domain"/>
    <property type="match status" value="1"/>
</dbReference>
<dbReference type="InterPro" id="IPR036188">
    <property type="entry name" value="FAD/NAD-bd_sf"/>
</dbReference>
<feature type="domain" description="RsdA/BaiN/AoA(So)-like insert" evidence="6">
    <location>
        <begin position="255"/>
        <end position="425"/>
    </location>
</feature>
<dbReference type="Gene3D" id="2.40.30.10">
    <property type="entry name" value="Translation factors"/>
    <property type="match status" value="1"/>
</dbReference>
<proteinExistence type="predicted"/>
<feature type="domain" description="RsdA/BaiN/AoA(So)-like Rossmann fold-like" evidence="5">
    <location>
        <begin position="67"/>
        <end position="478"/>
    </location>
</feature>
<dbReference type="EMBL" id="GDJX01020211">
    <property type="protein sequence ID" value="JAT47725.1"/>
    <property type="molecule type" value="Transcribed_RNA"/>
</dbReference>
<keyword evidence="2" id="KW-0285">Flavoprotein</keyword>
<sequence>MRSFSAPNLLLFLHFGASLGSVSLYRSSCCGSFRLHPCHRHNSRGGGGCIRSLSTISCPQRPSEQLLVVVGGGAAGVYAAIRAKNVAPSLDVLVIEKGRPLSKVKISGGGRCNVTNGQYVEKMVLAENYPRGSKELRGSFFDIHGPLDTISWFSQHGVELKMEEDGRVFPVSNNSSTIIDCLLHEAKRSGVTLQTGKVVTKASISVNGKFLLEFEKRSTDSVEYVEADFLLIATGSSRQGYMIATQLGHSIIDPVPSLFTFKIDDSRLADLSGVTFPKVKAKLKLQNNYRSVPQFSQVGPMLVTHWGLSGPVILRLSAWGARDFAQSAYKVTLFVDFIPDIHIEEVRNILIQCKEKLGKQKMFNYLPLEFGLVRRFWRYLLEREGLDGGIIWSSFPNNSMHSLTLLLKQCPFAVVGKGQFKDEFVTAGGVPLSEISLNSMESRIKPRLFFAGEVLNVDGITGGFNFQNAWSGGYIAGTSIGRASTNSSRTQPSA</sequence>
<feature type="chain" id="PRO_5008899822" evidence="4">
    <location>
        <begin position="21"/>
        <end position="494"/>
    </location>
</feature>
<dbReference type="PANTHER" id="PTHR42887">
    <property type="entry name" value="OS12G0638800 PROTEIN"/>
    <property type="match status" value="1"/>
</dbReference>
<dbReference type="SUPFAM" id="SSF160996">
    <property type="entry name" value="HI0933 insert domain-like"/>
    <property type="match status" value="1"/>
</dbReference>
<dbReference type="InterPro" id="IPR055178">
    <property type="entry name" value="RsdA/BaiN/AoA(So)-like_dom"/>
</dbReference>
<dbReference type="Gene3D" id="1.10.8.260">
    <property type="entry name" value="HI0933 insert domain-like"/>
    <property type="match status" value="1"/>
</dbReference>
<evidence type="ECO:0000313" key="7">
    <source>
        <dbReference type="EMBL" id="JAT47725.1"/>
    </source>
</evidence>
<dbReference type="InterPro" id="IPR004792">
    <property type="entry name" value="BaiN-like"/>
</dbReference>
<evidence type="ECO:0000256" key="3">
    <source>
        <dbReference type="ARBA" id="ARBA00022827"/>
    </source>
</evidence>
<dbReference type="InterPro" id="IPR023166">
    <property type="entry name" value="BaiN-like_dom_sf"/>
</dbReference>
<reference evidence="7" key="1">
    <citation type="submission" date="2015-07" db="EMBL/GenBank/DDBJ databases">
        <title>Transcriptome Assembly of Anthurium amnicola.</title>
        <authorList>
            <person name="Suzuki J."/>
        </authorList>
    </citation>
    <scope>NUCLEOTIDE SEQUENCE</scope>
</reference>
<dbReference type="PANTHER" id="PTHR42887:SF2">
    <property type="entry name" value="OS12G0638800 PROTEIN"/>
    <property type="match status" value="1"/>
</dbReference>
<evidence type="ECO:0000259" key="5">
    <source>
        <dbReference type="Pfam" id="PF03486"/>
    </source>
</evidence>
<evidence type="ECO:0000256" key="2">
    <source>
        <dbReference type="ARBA" id="ARBA00022630"/>
    </source>
</evidence>
<dbReference type="PRINTS" id="PR00368">
    <property type="entry name" value="FADPNR"/>
</dbReference>
<evidence type="ECO:0000256" key="1">
    <source>
        <dbReference type="ARBA" id="ARBA00001974"/>
    </source>
</evidence>
<dbReference type="AlphaFoldDB" id="A0A1D1XZC5"/>
<keyword evidence="4" id="KW-0732">Signal</keyword>